<proteinExistence type="predicted"/>
<dbReference type="OrthoDB" id="7831317at2"/>
<accession>A0A2M8J083</accession>
<evidence type="ECO:0000313" key="3">
    <source>
        <dbReference type="Proteomes" id="UP000231553"/>
    </source>
</evidence>
<comment type="caution">
    <text evidence="2">The sequence shown here is derived from an EMBL/GenBank/DDBJ whole genome shotgun (WGS) entry which is preliminary data.</text>
</comment>
<organism evidence="2 3">
    <name type="scientific">Pseudooceanicola lipolyticus</name>
    <dbReference type="NCBI Taxonomy" id="2029104"/>
    <lineage>
        <taxon>Bacteria</taxon>
        <taxon>Pseudomonadati</taxon>
        <taxon>Pseudomonadota</taxon>
        <taxon>Alphaproteobacteria</taxon>
        <taxon>Rhodobacterales</taxon>
        <taxon>Paracoccaceae</taxon>
        <taxon>Pseudooceanicola</taxon>
    </lineage>
</organism>
<dbReference type="Proteomes" id="UP000231553">
    <property type="component" value="Unassembled WGS sequence"/>
</dbReference>
<gene>
    <name evidence="2" type="ORF">CVM52_13435</name>
</gene>
<feature type="non-terminal residue" evidence="2">
    <location>
        <position position="159"/>
    </location>
</feature>
<keyword evidence="3" id="KW-1185">Reference proteome</keyword>
<dbReference type="Pfam" id="PF07179">
    <property type="entry name" value="SseB"/>
    <property type="match status" value="1"/>
</dbReference>
<evidence type="ECO:0000259" key="1">
    <source>
        <dbReference type="Pfam" id="PF07179"/>
    </source>
</evidence>
<evidence type="ECO:0000313" key="2">
    <source>
        <dbReference type="EMBL" id="PJE36187.1"/>
    </source>
</evidence>
<dbReference type="AlphaFoldDB" id="A0A2M8J083"/>
<dbReference type="RefSeq" id="WP_133119846.1">
    <property type="nucleotide sequence ID" value="NZ_PGTB01000053.1"/>
</dbReference>
<name>A0A2M8J083_9RHOB</name>
<dbReference type="EMBL" id="PGTB01000053">
    <property type="protein sequence ID" value="PJE36187.1"/>
    <property type="molecule type" value="Genomic_DNA"/>
</dbReference>
<feature type="domain" description="SseB protein N-terminal" evidence="1">
    <location>
        <begin position="12"/>
        <end position="120"/>
    </location>
</feature>
<reference evidence="2 3" key="1">
    <citation type="journal article" date="2018" name="Int. J. Syst. Evol. Microbiol.">
        <title>Pseudooceanicola lipolyticus sp. nov., a marine alphaproteobacterium, reclassification of Oceanicola flagellatus as Pseudooceanicola flagellatus comb. nov. and emended description of the genus Pseudooceanicola.</title>
        <authorList>
            <person name="Huang M.-M."/>
            <person name="Guo L.-L."/>
            <person name="Wu Y.-H."/>
            <person name="Lai Q.-L."/>
            <person name="Shao Z.-Z."/>
            <person name="Wang C.-S."/>
            <person name="Wu M."/>
            <person name="Xu X.-W."/>
        </authorList>
    </citation>
    <scope>NUCLEOTIDE SEQUENCE [LARGE SCALE GENOMIC DNA]</scope>
    <source>
        <strain evidence="2 3">157</strain>
    </source>
</reference>
<dbReference type="InterPro" id="IPR009839">
    <property type="entry name" value="SseB_N"/>
</dbReference>
<sequence length="159" mass="16873">MTDATPLDTDHAAMEAAPEDNARQLRFYQRLAESELYLLLTDEPQGDDISPEIFDVADGRFVLAFDRADRLAQFAGRAVPYVALPGRVLAQMLAGQGVGLGLNLDVAPSAMLIPAEAVAWLNQIGAGAPDPLEARIAELSPPTGLPEALLPALDARLAT</sequence>
<protein>
    <recommendedName>
        <fullName evidence="1">SseB protein N-terminal domain-containing protein</fullName>
    </recommendedName>
</protein>